<proteinExistence type="predicted"/>
<organism evidence="2 3">
    <name type="scientific">Babjeviella inositovora NRRL Y-12698</name>
    <dbReference type="NCBI Taxonomy" id="984486"/>
    <lineage>
        <taxon>Eukaryota</taxon>
        <taxon>Fungi</taxon>
        <taxon>Dikarya</taxon>
        <taxon>Ascomycota</taxon>
        <taxon>Saccharomycotina</taxon>
        <taxon>Pichiomycetes</taxon>
        <taxon>Serinales incertae sedis</taxon>
        <taxon>Babjeviella</taxon>
    </lineage>
</organism>
<evidence type="ECO:0000313" key="3">
    <source>
        <dbReference type="Proteomes" id="UP000094336"/>
    </source>
</evidence>
<dbReference type="AlphaFoldDB" id="A0A1E3QWG5"/>
<dbReference type="EMBL" id="KV454427">
    <property type="protein sequence ID" value="ODQ82015.1"/>
    <property type="molecule type" value="Genomic_DNA"/>
</dbReference>
<dbReference type="InterPro" id="IPR050358">
    <property type="entry name" value="RSE1/DDB1/CFT1"/>
</dbReference>
<dbReference type="GeneID" id="30144719"/>
<accession>A0A1E3QWG5</accession>
<dbReference type="Gene3D" id="2.130.10.10">
    <property type="entry name" value="YVTN repeat-like/Quinoprotein amine dehydrogenase"/>
    <property type="match status" value="2"/>
</dbReference>
<protein>
    <recommendedName>
        <fullName evidence="1">RSE1/DDB1/CPSF1 first beta-propeller domain-containing protein</fullName>
    </recommendedName>
</protein>
<name>A0A1E3QWG5_9ASCO</name>
<feature type="domain" description="RSE1/DDB1/CPSF1 first beta-propeller" evidence="1">
    <location>
        <begin position="14"/>
        <end position="354"/>
    </location>
</feature>
<dbReference type="Proteomes" id="UP000094336">
    <property type="component" value="Unassembled WGS sequence"/>
</dbReference>
<evidence type="ECO:0000259" key="1">
    <source>
        <dbReference type="Pfam" id="PF10433"/>
    </source>
</evidence>
<dbReference type="Pfam" id="PF10433">
    <property type="entry name" value="Beta-prop_RSE1_1st"/>
    <property type="match status" value="1"/>
</dbReference>
<gene>
    <name evidence="2" type="ORF">BABINDRAFT_114365</name>
</gene>
<dbReference type="OrthoDB" id="433457at2759"/>
<dbReference type="RefSeq" id="XP_018987343.1">
    <property type="nucleotide sequence ID" value="XM_019126865.1"/>
</dbReference>
<keyword evidence="3" id="KW-1185">Reference proteome</keyword>
<sequence length="1066" mass="117631">MTLVISEIKPPNGILKSLYMCFTDNTKPSLVIAKINRIEVHDVTPEGLQLAHTLPVYGKISTIASFQPPLCLKHWLIVVTESDKLYIVAYSGRFVVMEDVQFSSTGSQSSIDTSSLVAVDPRGEFIVIHSFQGYVQTIPVNLRYPKRFQEATKKAQYERLFQSTVVSSIGGVMVQKMCLVRSGDKSMLAIAARDANLKHFFRYYGMSGHRFSLLYQSPNLTNEVTALAPLTRGVLCLTSYEQFIFPFPEETLASSDKTVADKGGVLVRQLSEPMELLTATIIDERIICGSADGQICILHIHTEESTLKSWSSTDLGKATVANDLIHLNNGIFFAPSQLSRSVIFQVRPSAPHIDILQFVASSPPILNVEVQNDNTCLTLDICQGGYNSGEVARIQSRVVTKTVLGRFKGVGPCARAWSFPRADGRLIVMKQIDGWRCLELLEKEANYELREASLQDPMFGGLTGKETVLDVSMVDGRLVIVTDKIDGATAFFGCLVGDKMVYVTQNAIKVTDRTIHEISASSISAFHACLNDGELVVAVGLWDNAVLVITEKSSFTVNYLPFNGAITSVLLKEFHGVVSLVVGDGNGNLYLVPDIDSPAMVAAPYLLGPFRVFDLNEKFCVVTQSGTLVFSYDPETLTGRNLGVSDVVLPLTDGVILSFHDQSLEIIRMLESTANTIRTLFLPADLVRKKLALREMFVLLTQREGSTRLKLIRDSDFKVLDTFTFTDGVEGTDICSAEYQTVPSQVSELDHPMFPELLGLLATGFMVATNYSNTVLSFFAVKNDKIVKLCSSEVLKTGPGHSEAVLVNSVLNFRNLFLVCGNVTVGFQLVYDSDQDAFALIRVTDNTPTHHFSLTMKAWGLEIYLATVLNSVYSLKLTQDFSKTASLKKRHSHLNPVGLKYYGMDLQKVAVPHQNFLTALEVLPRALITSDATGNVIILDRNTWETLAMVNLGDQVNTLSGIRGFTPSRDNPGMVPVAIACTVNGGVYLLQQTEVTDYDTVMEGVLDMVARKQTMESNPREAYIDYRGILLRNGTKTEPFNFLEVELLREAKTERCDEILATSYSL</sequence>
<evidence type="ECO:0000313" key="2">
    <source>
        <dbReference type="EMBL" id="ODQ82015.1"/>
    </source>
</evidence>
<dbReference type="InterPro" id="IPR011047">
    <property type="entry name" value="Quinoprotein_ADH-like_sf"/>
</dbReference>
<dbReference type="InterPro" id="IPR018846">
    <property type="entry name" value="Beta-prop_RSE1/DDB1/CPSF1_1st"/>
</dbReference>
<dbReference type="SUPFAM" id="SSF50998">
    <property type="entry name" value="Quinoprotein alcohol dehydrogenase-like"/>
    <property type="match status" value="1"/>
</dbReference>
<dbReference type="InterPro" id="IPR015943">
    <property type="entry name" value="WD40/YVTN_repeat-like_dom_sf"/>
</dbReference>
<dbReference type="STRING" id="984486.A0A1E3QWG5"/>
<dbReference type="PANTHER" id="PTHR10644">
    <property type="entry name" value="DNA REPAIR/RNA PROCESSING CPSF FAMILY"/>
    <property type="match status" value="1"/>
</dbReference>
<reference evidence="3" key="1">
    <citation type="submission" date="2016-05" db="EMBL/GenBank/DDBJ databases">
        <title>Comparative genomics of biotechnologically important yeasts.</title>
        <authorList>
            <consortium name="DOE Joint Genome Institute"/>
            <person name="Riley R."/>
            <person name="Haridas S."/>
            <person name="Wolfe K.H."/>
            <person name="Lopes M.R."/>
            <person name="Hittinger C.T."/>
            <person name="Goker M."/>
            <person name="Salamov A."/>
            <person name="Wisecaver J."/>
            <person name="Long T.M."/>
            <person name="Aerts A.L."/>
            <person name="Barry K."/>
            <person name="Choi C."/>
            <person name="Clum A."/>
            <person name="Coughlan A.Y."/>
            <person name="Deshpande S."/>
            <person name="Douglass A.P."/>
            <person name="Hanson S.J."/>
            <person name="Klenk H.-P."/>
            <person name="Labutti K."/>
            <person name="Lapidus A."/>
            <person name="Lindquist E."/>
            <person name="Lipzen A."/>
            <person name="Meier-Kolthoff J.P."/>
            <person name="Ohm R.A."/>
            <person name="Otillar R.P."/>
            <person name="Pangilinan J."/>
            <person name="Peng Y."/>
            <person name="Rokas A."/>
            <person name="Rosa C.A."/>
            <person name="Scheuner C."/>
            <person name="Sibirny A.A."/>
            <person name="Slot J.C."/>
            <person name="Stielow J.B."/>
            <person name="Sun H."/>
            <person name="Kurtzman C.P."/>
            <person name="Blackwell M."/>
            <person name="Grigoriev I.V."/>
            <person name="Jeffries T.W."/>
        </authorList>
    </citation>
    <scope>NUCLEOTIDE SEQUENCE [LARGE SCALE GENOMIC DNA]</scope>
    <source>
        <strain evidence="3">NRRL Y-12698</strain>
    </source>
</reference>